<sequence>MGVIDYSLNGKQFRQNKIFISGGFRTLFSELKLRETKGYIWKNINGIKTDPSEKPVFEPREITLSGWVEGDSWEQMKENFNTVMIDFTKAGTQRLICDAYGKKSIVCDVKLKDGFPLLEGKTKDGKNIGLFTLKLVEENPIKKILYTESSNLQLSFLSPKMVTVNIDGKAQQAKGNIIINKTLPKRVVSGGLKNLLLESNVQFSVPPGNYRIGGYFTSKELEIGKTYTLMYKSGNGSYGEVGAWVNARQMIGVNEIDSGVKTLTFVAEDIAAPRNVIDFFSLPDTNKWGSIHWAVLVEGDNMPFKSWVPAPEDQHYISIAGNIDEITNLNTNAAVLWEILL</sequence>
<proteinExistence type="predicted"/>
<gene>
    <name evidence="1" type="ORF">AYC66_18300</name>
    <name evidence="2" type="ORF">BAY09_06930</name>
</gene>
<reference evidence="2" key="2">
    <citation type="submission" date="2016-06" db="EMBL/GenBank/DDBJ databases">
        <authorList>
            <person name="Nicholson A.C."/>
        </authorList>
    </citation>
    <scope>NUCLEOTIDE SEQUENCE [LARGE SCALE GENOMIC DNA]</scope>
    <source>
        <strain evidence="2">E6809</strain>
    </source>
</reference>
<reference evidence="1 3" key="1">
    <citation type="submission" date="2016-02" db="EMBL/GenBank/DDBJ databases">
        <authorList>
            <person name="Nicholson A.C."/>
            <person name="Humrighouse B.W."/>
            <person name="Loparev V."/>
            <person name="Emery B."/>
            <person name="Graziano J."/>
            <person name="McQuiston J.R."/>
        </authorList>
    </citation>
    <scope>NUCLEOTIDE SEQUENCE [LARGE SCALE GENOMIC DNA]</scope>
    <source>
        <strain evidence="1 3">E6809</strain>
    </source>
</reference>
<dbReference type="Proteomes" id="UP000189738">
    <property type="component" value="Chromosome"/>
</dbReference>
<evidence type="ECO:0000313" key="3">
    <source>
        <dbReference type="Proteomes" id="UP000189738"/>
    </source>
</evidence>
<protein>
    <submittedName>
        <fullName evidence="2">Uncharacterized protein</fullName>
    </submittedName>
</protein>
<dbReference type="EMBL" id="MAHS01000013">
    <property type="protein sequence ID" value="OPB47380.1"/>
    <property type="molecule type" value="Genomic_DNA"/>
</dbReference>
<dbReference type="AlphaFoldDB" id="A0A494J249"/>
<evidence type="ECO:0000313" key="1">
    <source>
        <dbReference type="EMBL" id="AQX52509.1"/>
    </source>
</evidence>
<accession>A0A494J249</accession>
<evidence type="ECO:0000313" key="2">
    <source>
        <dbReference type="EMBL" id="OPB47380.1"/>
    </source>
</evidence>
<dbReference type="RefSeq" id="WP_078677311.1">
    <property type="nucleotide sequence ID" value="NZ_CP014339.1"/>
</dbReference>
<organism evidence="2">
    <name type="scientific">Elizabethkingia anophelis</name>
    <dbReference type="NCBI Taxonomy" id="1117645"/>
    <lineage>
        <taxon>Bacteria</taxon>
        <taxon>Pseudomonadati</taxon>
        <taxon>Bacteroidota</taxon>
        <taxon>Flavobacteriia</taxon>
        <taxon>Flavobacteriales</taxon>
        <taxon>Weeksellaceae</taxon>
        <taxon>Elizabethkingia</taxon>
    </lineage>
</organism>
<dbReference type="EMBL" id="CP014339">
    <property type="protein sequence ID" value="AQX52509.1"/>
    <property type="molecule type" value="Genomic_DNA"/>
</dbReference>
<name>A0A494J249_9FLAO</name>